<reference evidence="1 2" key="1">
    <citation type="submission" date="2014-04" db="EMBL/GenBank/DDBJ databases">
        <authorList>
            <consortium name="DOE Joint Genome Institute"/>
            <person name="Kuo A."/>
            <person name="Ruytinx J."/>
            <person name="Rineau F."/>
            <person name="Colpaert J."/>
            <person name="Kohler A."/>
            <person name="Nagy L.G."/>
            <person name="Floudas D."/>
            <person name="Copeland A."/>
            <person name="Barry K.W."/>
            <person name="Cichocki N."/>
            <person name="Veneault-Fourrey C."/>
            <person name="LaButti K."/>
            <person name="Lindquist E.A."/>
            <person name="Lipzen A."/>
            <person name="Lundell T."/>
            <person name="Morin E."/>
            <person name="Murat C."/>
            <person name="Sun H."/>
            <person name="Tunlid A."/>
            <person name="Henrissat B."/>
            <person name="Grigoriev I.V."/>
            <person name="Hibbett D.S."/>
            <person name="Martin F."/>
            <person name="Nordberg H.P."/>
            <person name="Cantor M.N."/>
            <person name="Hua S.X."/>
        </authorList>
    </citation>
    <scope>NUCLEOTIDE SEQUENCE [LARGE SCALE GENOMIC DNA]</scope>
    <source>
        <strain evidence="1 2">UH-Slu-Lm8-n1</strain>
    </source>
</reference>
<dbReference type="HOGENOM" id="CLU_2265504_0_0_1"/>
<protein>
    <submittedName>
        <fullName evidence="1">Uncharacterized protein</fullName>
    </submittedName>
</protein>
<dbReference type="Proteomes" id="UP000054485">
    <property type="component" value="Unassembled WGS sequence"/>
</dbReference>
<sequence>MKLFSRNCVSGLYDWHQEPGPVTSQSSQSLPKFQVPNSLRKLTSFTRRHWSSFEFKWQVVHSSNKVATLHNHTIMNLNLVSSTRQIPLIFKNQWTTLSRFRGP</sequence>
<organism evidence="1 2">
    <name type="scientific">Suillus luteus UH-Slu-Lm8-n1</name>
    <dbReference type="NCBI Taxonomy" id="930992"/>
    <lineage>
        <taxon>Eukaryota</taxon>
        <taxon>Fungi</taxon>
        <taxon>Dikarya</taxon>
        <taxon>Basidiomycota</taxon>
        <taxon>Agaricomycotina</taxon>
        <taxon>Agaricomycetes</taxon>
        <taxon>Agaricomycetidae</taxon>
        <taxon>Boletales</taxon>
        <taxon>Suillineae</taxon>
        <taxon>Suillaceae</taxon>
        <taxon>Suillus</taxon>
    </lineage>
</organism>
<evidence type="ECO:0000313" key="2">
    <source>
        <dbReference type="Proteomes" id="UP000054485"/>
    </source>
</evidence>
<dbReference type="InParanoid" id="A0A0D0AZX0"/>
<name>A0A0D0AZX0_9AGAM</name>
<reference evidence="2" key="2">
    <citation type="submission" date="2015-01" db="EMBL/GenBank/DDBJ databases">
        <title>Evolutionary Origins and Diversification of the Mycorrhizal Mutualists.</title>
        <authorList>
            <consortium name="DOE Joint Genome Institute"/>
            <consortium name="Mycorrhizal Genomics Consortium"/>
            <person name="Kohler A."/>
            <person name="Kuo A."/>
            <person name="Nagy L.G."/>
            <person name="Floudas D."/>
            <person name="Copeland A."/>
            <person name="Barry K.W."/>
            <person name="Cichocki N."/>
            <person name="Veneault-Fourrey C."/>
            <person name="LaButti K."/>
            <person name="Lindquist E.A."/>
            <person name="Lipzen A."/>
            <person name="Lundell T."/>
            <person name="Morin E."/>
            <person name="Murat C."/>
            <person name="Riley R."/>
            <person name="Ohm R."/>
            <person name="Sun H."/>
            <person name="Tunlid A."/>
            <person name="Henrissat B."/>
            <person name="Grigoriev I.V."/>
            <person name="Hibbett D.S."/>
            <person name="Martin F."/>
        </authorList>
    </citation>
    <scope>NUCLEOTIDE SEQUENCE [LARGE SCALE GENOMIC DNA]</scope>
    <source>
        <strain evidence="2">UH-Slu-Lm8-n1</strain>
    </source>
</reference>
<accession>A0A0D0AZX0</accession>
<gene>
    <name evidence="1" type="ORF">CY34DRAFT_461896</name>
</gene>
<dbReference type="AlphaFoldDB" id="A0A0D0AZX0"/>
<keyword evidence="2" id="KW-1185">Reference proteome</keyword>
<proteinExistence type="predicted"/>
<evidence type="ECO:0000313" key="1">
    <source>
        <dbReference type="EMBL" id="KIK37363.1"/>
    </source>
</evidence>
<dbReference type="EMBL" id="KN835456">
    <property type="protein sequence ID" value="KIK37363.1"/>
    <property type="molecule type" value="Genomic_DNA"/>
</dbReference>